<dbReference type="InterPro" id="IPR036389">
    <property type="entry name" value="RNase_III_sf"/>
</dbReference>
<name>A0A2V1DCZ7_9PLEO</name>
<evidence type="ECO:0000256" key="19">
    <source>
        <dbReference type="SAM" id="MobiDB-lite"/>
    </source>
</evidence>
<dbReference type="CDD" id="cd00593">
    <property type="entry name" value="RIBOc"/>
    <property type="match status" value="2"/>
</dbReference>
<evidence type="ECO:0000313" key="26">
    <source>
        <dbReference type="Proteomes" id="UP000244855"/>
    </source>
</evidence>
<evidence type="ECO:0000256" key="11">
    <source>
        <dbReference type="ARBA" id="ARBA00022840"/>
    </source>
</evidence>
<feature type="domain" description="RNase III" evidence="20">
    <location>
        <begin position="1242"/>
        <end position="1393"/>
    </location>
</feature>
<feature type="domain" description="PAZ" evidence="21">
    <location>
        <begin position="868"/>
        <end position="1000"/>
    </location>
</feature>
<feature type="compositionally biased region" description="Acidic residues" evidence="19">
    <location>
        <begin position="20"/>
        <end position="29"/>
    </location>
</feature>
<feature type="domain" description="Dicer dsRNA-binding fold" evidence="24">
    <location>
        <begin position="622"/>
        <end position="723"/>
    </location>
</feature>
<keyword evidence="8" id="KW-0378">Hydrolase</keyword>
<keyword evidence="4" id="KW-0930">Antiviral protein</keyword>
<comment type="cofactor">
    <cofactor evidence="2">
        <name>Mg(2+)</name>
        <dbReference type="ChEBI" id="CHEBI:18420"/>
    </cofactor>
</comment>
<dbReference type="FunFam" id="3.40.50.300:FF:001669">
    <property type="entry name" value="Dicer-like protein 1"/>
    <property type="match status" value="1"/>
</dbReference>
<dbReference type="SMART" id="SM00490">
    <property type="entry name" value="HELICc"/>
    <property type="match status" value="1"/>
</dbReference>
<dbReference type="GO" id="GO:0030422">
    <property type="term" value="P:siRNA processing"/>
    <property type="evidence" value="ECO:0007669"/>
    <property type="project" value="TreeGrafter"/>
</dbReference>
<dbReference type="PANTHER" id="PTHR14950">
    <property type="entry name" value="DICER-RELATED"/>
    <property type="match status" value="1"/>
</dbReference>
<dbReference type="PROSITE" id="PS51194">
    <property type="entry name" value="HELICASE_CTER"/>
    <property type="match status" value="1"/>
</dbReference>
<dbReference type="Gene3D" id="1.10.1520.10">
    <property type="entry name" value="Ribonuclease III domain"/>
    <property type="match status" value="2"/>
</dbReference>
<accession>A0A2V1DCZ7</accession>
<dbReference type="FunFam" id="1.10.1520.10:FF:000015">
    <property type="entry name" value="Dicer-like protein 1"/>
    <property type="match status" value="1"/>
</dbReference>
<dbReference type="Proteomes" id="UP000244855">
    <property type="component" value="Unassembled WGS sequence"/>
</dbReference>
<dbReference type="GO" id="GO:0003677">
    <property type="term" value="F:DNA binding"/>
    <property type="evidence" value="ECO:0007669"/>
    <property type="project" value="InterPro"/>
</dbReference>
<evidence type="ECO:0000256" key="15">
    <source>
        <dbReference type="ARBA" id="ARBA00023211"/>
    </source>
</evidence>
<keyword evidence="11" id="KW-0067">ATP-binding</keyword>
<feature type="domain" description="Helicase ATP-binding" evidence="22">
    <location>
        <begin position="104"/>
        <end position="286"/>
    </location>
</feature>
<dbReference type="GO" id="GO:0004525">
    <property type="term" value="F:ribonuclease III activity"/>
    <property type="evidence" value="ECO:0007669"/>
    <property type="project" value="InterPro"/>
</dbReference>
<dbReference type="STRING" id="97972.A0A2V1DCZ7"/>
<dbReference type="SUPFAM" id="SSF69065">
    <property type="entry name" value="RNase III domain-like"/>
    <property type="match status" value="2"/>
</dbReference>
<dbReference type="PROSITE" id="PS00517">
    <property type="entry name" value="RNASE_3_1"/>
    <property type="match status" value="1"/>
</dbReference>
<keyword evidence="10" id="KW-0862">Zinc</keyword>
<evidence type="ECO:0000259" key="23">
    <source>
        <dbReference type="PROSITE" id="PS51194"/>
    </source>
</evidence>
<dbReference type="Pfam" id="PF00271">
    <property type="entry name" value="Helicase_C"/>
    <property type="match status" value="1"/>
</dbReference>
<dbReference type="GO" id="GO:0005524">
    <property type="term" value="F:ATP binding"/>
    <property type="evidence" value="ECO:0007669"/>
    <property type="project" value="UniProtKB-KW"/>
</dbReference>
<sequence length="1536" mass="175674">MAVDSGAEDDEAAHQPQSPDPEEDSDIDQDAARSYGPYTTSEKKRAQNQIFKAFAAVKSSQITEKEVKDTIKGAKDEVLSIQAILAKQENSTRITNPRDYQTELYQRAKDENIIAVLGTGSGKTHIATLLLRHVLDQEVEARAKGAPHRTAFFLVNSVNLVFQQSNVLRCGLDHNVEGLCGAMGAGLWRKDTWDKHFANNMVIVCTAEVLFQCMMHSFISISRINLLIFDEAHHAKENHPFARIMKDYYMAEPDPNKRPKIFGMTASPVDANTNIRQSAIKLEKMLHCKIATTSDLTLVANSINRPDEEVVKYSRLVDGFETPLHEELKSRYGDLEGFKKLFKTAELFSSELGRWASDIYWSFAFTEQETRKREIRQEYQHHKTFQNGGVDKLNEQIARLKEAAEYVQHYDFGVPTATPQDLSSKVLQLHYWLSQYYHRHGNHRCIVFVQQRQTARLLQLIFSHLGGPFLRSDMLVGIRSIGGEFNISLRSQVITVAKFRKGELNCLFCTSVAEEGLDIPQCNLVVRFDLYNTMIQYVQSRGRARHQNSKYLHMVEDGNLRHHEALYNARSSEAVMKNFCQGLSVDRLLDDQDSMADLPDMDPEYMTYTDPETGAKLTYKSSLSVLAHFVSCLPTTNREIILQPTYIISYVSTKDDPDSDMQAGFRCEVVLPDCSPVISMIGKPCRRKIVARCSAAFEMCIELRKRGKLDGNLLPTYDKILPAMRNAHLAISEKKKDLYPMRTKPDFWNINSNCVPDRLYLTVIDMDNGLDRPHQPLGLLTRAPLPQFPRFPIYLKDDRVSNVISVPLTTPLETNAQVLEQLTQLFLVLYEDIFNKVYEHDVTKMPYWQVPIKSGCAIYPSSRAEDIMDMDQIREICNRREHRWTRATTPEELSDRYFVDRGDGGRRFYSVTVAPEYKALDPVPAGTPPYRYNKNILDYSVSLWKSARERAVWDESQPVVQVERIPFRRNFLAAVESKEEAVIRGNNVAYVCPEPFRISVISTRFIAISYVFPAIIHRLEDYLIALEAAQMLGLDVGPALCLEALTKDSENSDEHGEEKINFKSGMGPNYERLEFLGDCFLKMATSISTFVLQPDENEFEFHVRRMVMLCNKNLFQAAMELNIVEFVRTQSFSRRTWYPKGPVLLKGKGANSSGNEVIKHSLGDKSVADVCEAFIGAAFMQHNKEGRWSPDIWDQAVKAVTIFTKTKETQDHLMQKFSDYYAAYVKPKYQLAEATATQLRLADKIEERHPYHFKYPRLLRSAFVHPSQAFMWEHVPNYQRLEFLGDALLDMAFIMHLFYRYPGKDPQWLTEHKTPMVSNKFLGAVCVKLGFHQHIRQNNSILTTQIYDYVTELQEAGREANGAVDYWTTVSEPPKCLADVVEAYVAAMFVDSEFDFQVVQDFFDMHLKPFFIDMTVYDAFANHHPTTRMSKLLQINFGCREWRMATHTTKSVLPGKDQVLAMVMIHDVVRFYGVAVSGRYARIKASHSALENLDGLPEYEYRKKYGCNCPDVVEDDAKAEGQQLLQAMKENIGSAI</sequence>
<dbReference type="EMBL" id="KZ805476">
    <property type="protein sequence ID" value="PVH96017.1"/>
    <property type="molecule type" value="Genomic_DNA"/>
</dbReference>
<dbReference type="InterPro" id="IPR006935">
    <property type="entry name" value="Helicase/UvrB_N"/>
</dbReference>
<dbReference type="OrthoDB" id="416741at2759"/>
<evidence type="ECO:0000256" key="4">
    <source>
        <dbReference type="ARBA" id="ARBA00022721"/>
    </source>
</evidence>
<evidence type="ECO:0000256" key="18">
    <source>
        <dbReference type="PROSITE-ProRule" id="PRU00657"/>
    </source>
</evidence>
<comment type="function">
    <text evidence="16">Dicer-like endonuclease involved in cleaving double-stranded RNA in the RNA interference (RNAi) pathway. Produces 21 to 25 bp dsRNAs (siRNAs) which target the selective destruction of homologous RNAs leading to sequence-specific suppression of gene expression, called post-transcriptional gene silencing (PTGS). Part of a broad host defense response against viral infection and transposons.</text>
</comment>
<dbReference type="GO" id="GO:0005634">
    <property type="term" value="C:nucleus"/>
    <property type="evidence" value="ECO:0007669"/>
    <property type="project" value="TreeGrafter"/>
</dbReference>
<dbReference type="CDD" id="cd18802">
    <property type="entry name" value="SF2_C_dicer"/>
    <property type="match status" value="1"/>
</dbReference>
<dbReference type="Gene3D" id="3.30.160.380">
    <property type="entry name" value="Dicer dimerisation domain"/>
    <property type="match status" value="1"/>
</dbReference>
<evidence type="ECO:0000256" key="17">
    <source>
        <dbReference type="ARBA" id="ARBA00035116"/>
    </source>
</evidence>
<dbReference type="PANTHER" id="PTHR14950:SF62">
    <property type="entry name" value="DICER-LIKE PROTEIN 1"/>
    <property type="match status" value="1"/>
</dbReference>
<dbReference type="GO" id="GO:0004386">
    <property type="term" value="F:helicase activity"/>
    <property type="evidence" value="ECO:0007669"/>
    <property type="project" value="UniProtKB-KW"/>
</dbReference>
<dbReference type="PROSITE" id="PS51327">
    <property type="entry name" value="DICER_DSRBF"/>
    <property type="match status" value="1"/>
</dbReference>
<dbReference type="Pfam" id="PF04851">
    <property type="entry name" value="ResIII"/>
    <property type="match status" value="1"/>
</dbReference>
<dbReference type="GO" id="GO:0051607">
    <property type="term" value="P:defense response to virus"/>
    <property type="evidence" value="ECO:0007669"/>
    <property type="project" value="UniProtKB-KW"/>
</dbReference>
<evidence type="ECO:0000259" key="22">
    <source>
        <dbReference type="PROSITE" id="PS51192"/>
    </source>
</evidence>
<feature type="region of interest" description="Disordered" evidence="19">
    <location>
        <begin position="1"/>
        <end position="44"/>
    </location>
</feature>
<dbReference type="SUPFAM" id="SSF52540">
    <property type="entry name" value="P-loop containing nucleoside triphosphate hydrolases"/>
    <property type="match status" value="1"/>
</dbReference>
<evidence type="ECO:0000313" key="25">
    <source>
        <dbReference type="EMBL" id="PVH96017.1"/>
    </source>
</evidence>
<evidence type="ECO:0000256" key="12">
    <source>
        <dbReference type="ARBA" id="ARBA00022842"/>
    </source>
</evidence>
<dbReference type="PROSITE" id="PS50821">
    <property type="entry name" value="PAZ"/>
    <property type="match status" value="1"/>
</dbReference>
<comment type="cofactor">
    <cofactor evidence="1">
        <name>Mn(2+)</name>
        <dbReference type="ChEBI" id="CHEBI:29035"/>
    </cofactor>
</comment>
<keyword evidence="15" id="KW-0464">Manganese</keyword>
<keyword evidence="7" id="KW-0547">Nucleotide-binding</keyword>
<evidence type="ECO:0000256" key="16">
    <source>
        <dbReference type="ARBA" id="ARBA00025403"/>
    </source>
</evidence>
<keyword evidence="26" id="KW-1185">Reference proteome</keyword>
<gene>
    <name evidence="25" type="ORF">DM02DRAFT_599794</name>
</gene>
<dbReference type="InterPro" id="IPR038248">
    <property type="entry name" value="Dicer_dimer_sf"/>
</dbReference>
<dbReference type="GO" id="GO:0005737">
    <property type="term" value="C:cytoplasm"/>
    <property type="evidence" value="ECO:0007669"/>
    <property type="project" value="TreeGrafter"/>
</dbReference>
<dbReference type="Pfam" id="PF00636">
    <property type="entry name" value="Ribonuclease_3"/>
    <property type="match status" value="2"/>
</dbReference>
<dbReference type="PROSITE" id="PS51192">
    <property type="entry name" value="HELICASE_ATP_BIND_1"/>
    <property type="match status" value="1"/>
</dbReference>
<dbReference type="SMART" id="SM00535">
    <property type="entry name" value="RIBOc"/>
    <property type="match status" value="2"/>
</dbReference>
<dbReference type="InterPro" id="IPR001650">
    <property type="entry name" value="Helicase_C-like"/>
</dbReference>
<evidence type="ECO:0000256" key="14">
    <source>
        <dbReference type="ARBA" id="ARBA00023118"/>
    </source>
</evidence>
<dbReference type="PROSITE" id="PS50142">
    <property type="entry name" value="RNASE_3_2"/>
    <property type="match status" value="2"/>
</dbReference>
<reference evidence="25 26" key="1">
    <citation type="journal article" date="2018" name="Sci. Rep.">
        <title>Comparative genomics provides insights into the lifestyle and reveals functional heterogeneity of dark septate endophytic fungi.</title>
        <authorList>
            <person name="Knapp D.G."/>
            <person name="Nemeth J.B."/>
            <person name="Barry K."/>
            <person name="Hainaut M."/>
            <person name="Henrissat B."/>
            <person name="Johnson J."/>
            <person name="Kuo A."/>
            <person name="Lim J.H.P."/>
            <person name="Lipzen A."/>
            <person name="Nolan M."/>
            <person name="Ohm R.A."/>
            <person name="Tamas L."/>
            <person name="Grigoriev I.V."/>
            <person name="Spatafora J.W."/>
            <person name="Nagy L.G."/>
            <person name="Kovacs G.M."/>
        </authorList>
    </citation>
    <scope>NUCLEOTIDE SEQUENCE [LARGE SCALE GENOMIC DNA]</scope>
    <source>
        <strain evidence="25 26">DSE2036</strain>
    </source>
</reference>
<dbReference type="InterPro" id="IPR003100">
    <property type="entry name" value="PAZ_dom"/>
</dbReference>
<dbReference type="InterPro" id="IPR014001">
    <property type="entry name" value="Helicase_ATP-bd"/>
</dbReference>
<feature type="compositionally biased region" description="Acidic residues" evidence="19">
    <location>
        <begin position="1"/>
        <end position="11"/>
    </location>
</feature>
<dbReference type="GO" id="GO:0003723">
    <property type="term" value="F:RNA binding"/>
    <property type="evidence" value="ECO:0007669"/>
    <property type="project" value="UniProtKB-UniRule"/>
</dbReference>
<evidence type="ECO:0000256" key="5">
    <source>
        <dbReference type="ARBA" id="ARBA00022723"/>
    </source>
</evidence>
<comment type="similarity">
    <text evidence="17 18">Belongs to the helicase family. Dicer subfamily.</text>
</comment>
<dbReference type="InterPro" id="IPR005034">
    <property type="entry name" value="Dicer_dimerisation"/>
</dbReference>
<dbReference type="GO" id="GO:0050688">
    <property type="term" value="P:regulation of defense response to virus"/>
    <property type="evidence" value="ECO:0007669"/>
    <property type="project" value="UniProtKB-KW"/>
</dbReference>
<evidence type="ECO:0000256" key="1">
    <source>
        <dbReference type="ARBA" id="ARBA00001936"/>
    </source>
</evidence>
<evidence type="ECO:0000256" key="6">
    <source>
        <dbReference type="ARBA" id="ARBA00022737"/>
    </source>
</evidence>
<evidence type="ECO:0000256" key="10">
    <source>
        <dbReference type="ARBA" id="ARBA00022833"/>
    </source>
</evidence>
<dbReference type="Gene3D" id="3.40.50.300">
    <property type="entry name" value="P-loop containing nucleotide triphosphate hydrolases"/>
    <property type="match status" value="2"/>
</dbReference>
<evidence type="ECO:0000256" key="9">
    <source>
        <dbReference type="ARBA" id="ARBA00022806"/>
    </source>
</evidence>
<dbReference type="InterPro" id="IPR000999">
    <property type="entry name" value="RNase_III_dom"/>
</dbReference>
<keyword evidence="13 18" id="KW-0694">RNA-binding</keyword>
<dbReference type="Pfam" id="PF03368">
    <property type="entry name" value="Dicer_dimer"/>
    <property type="match status" value="1"/>
</dbReference>
<keyword evidence="5" id="KW-0479">Metal-binding</keyword>
<dbReference type="GO" id="GO:0046872">
    <property type="term" value="F:metal ion binding"/>
    <property type="evidence" value="ECO:0007669"/>
    <property type="project" value="UniProtKB-KW"/>
</dbReference>
<organism evidence="25 26">
    <name type="scientific">Periconia macrospinosa</name>
    <dbReference type="NCBI Taxonomy" id="97972"/>
    <lineage>
        <taxon>Eukaryota</taxon>
        <taxon>Fungi</taxon>
        <taxon>Dikarya</taxon>
        <taxon>Ascomycota</taxon>
        <taxon>Pezizomycotina</taxon>
        <taxon>Dothideomycetes</taxon>
        <taxon>Pleosporomycetidae</taxon>
        <taxon>Pleosporales</taxon>
        <taxon>Massarineae</taxon>
        <taxon>Periconiaceae</taxon>
        <taxon>Periconia</taxon>
    </lineage>
</organism>
<evidence type="ECO:0000256" key="7">
    <source>
        <dbReference type="ARBA" id="ARBA00022741"/>
    </source>
</evidence>
<evidence type="ECO:0000259" key="21">
    <source>
        <dbReference type="PROSITE" id="PS50821"/>
    </source>
</evidence>
<dbReference type="Pfam" id="PF24995">
    <property type="entry name" value="DSRM_2"/>
    <property type="match status" value="1"/>
</dbReference>
<keyword evidence="12" id="KW-0460">Magnesium</keyword>
<dbReference type="InterPro" id="IPR027417">
    <property type="entry name" value="P-loop_NTPase"/>
</dbReference>
<dbReference type="FunFam" id="1.10.1520.10:FF:000026">
    <property type="entry name" value="Dicer-like protein 1"/>
    <property type="match status" value="1"/>
</dbReference>
<feature type="domain" description="Helicase C-terminal" evidence="23">
    <location>
        <begin position="425"/>
        <end position="584"/>
    </location>
</feature>
<dbReference type="InterPro" id="IPR056755">
    <property type="entry name" value="DSRM_2"/>
</dbReference>
<keyword evidence="14" id="KW-0051">Antiviral defense</keyword>
<evidence type="ECO:0000256" key="8">
    <source>
        <dbReference type="ARBA" id="ARBA00022801"/>
    </source>
</evidence>
<dbReference type="FunFam" id="3.40.50.300:FF:000628">
    <property type="entry name" value="Endoribonuclease Dicer"/>
    <property type="match status" value="1"/>
</dbReference>
<evidence type="ECO:0000256" key="13">
    <source>
        <dbReference type="ARBA" id="ARBA00022884"/>
    </source>
</evidence>
<evidence type="ECO:0000259" key="24">
    <source>
        <dbReference type="PROSITE" id="PS51327"/>
    </source>
</evidence>
<evidence type="ECO:0000256" key="2">
    <source>
        <dbReference type="ARBA" id="ARBA00001946"/>
    </source>
</evidence>
<protein>
    <recommendedName>
        <fullName evidence="3">Dicer-like protein 1</fullName>
    </recommendedName>
</protein>
<proteinExistence type="inferred from homology"/>
<dbReference type="SMART" id="SM00487">
    <property type="entry name" value="DEXDc"/>
    <property type="match status" value="1"/>
</dbReference>
<feature type="domain" description="RNase III" evidence="20">
    <location>
        <begin position="1023"/>
        <end position="1183"/>
    </location>
</feature>
<evidence type="ECO:0000259" key="20">
    <source>
        <dbReference type="PROSITE" id="PS50142"/>
    </source>
</evidence>
<dbReference type="CDD" id="cd18034">
    <property type="entry name" value="DEXHc_dicer"/>
    <property type="match status" value="1"/>
</dbReference>
<evidence type="ECO:0000256" key="3">
    <source>
        <dbReference type="ARBA" id="ARBA00020797"/>
    </source>
</evidence>
<keyword evidence="9" id="KW-0347">Helicase</keyword>
<keyword evidence="6" id="KW-0677">Repeat</keyword>